<gene>
    <name evidence="1" type="ORF">SAMN05421659_10139</name>
</gene>
<dbReference type="Proteomes" id="UP000199701">
    <property type="component" value="Unassembled WGS sequence"/>
</dbReference>
<proteinExistence type="predicted"/>
<dbReference type="STRING" id="99656.SAMN05421659_10139"/>
<evidence type="ECO:0000313" key="1">
    <source>
        <dbReference type="EMBL" id="SEV81755.1"/>
    </source>
</evidence>
<name>A0A1I0M039_9FIRM</name>
<evidence type="ECO:0008006" key="3">
    <source>
        <dbReference type="Google" id="ProtNLM"/>
    </source>
</evidence>
<sequence length="62" mass="7138">MMNEEFEEVIIKRCEAALLECEKYMNKERSADADPDELQADAEVLCYKKGFNDAMKIMNNAS</sequence>
<protein>
    <recommendedName>
        <fullName evidence="3">Phage protein</fullName>
    </recommendedName>
</protein>
<keyword evidence="2" id="KW-1185">Reference proteome</keyword>
<evidence type="ECO:0000313" key="2">
    <source>
        <dbReference type="Proteomes" id="UP000199701"/>
    </source>
</evidence>
<reference evidence="1 2" key="1">
    <citation type="submission" date="2016-10" db="EMBL/GenBank/DDBJ databases">
        <authorList>
            <person name="de Groot N.N."/>
        </authorList>
    </citation>
    <scope>NUCLEOTIDE SEQUENCE [LARGE SCALE GENOMIC DNA]</scope>
    <source>
        <strain evidence="1 2">DSM 9179</strain>
    </source>
</reference>
<accession>A0A1I0M039</accession>
<dbReference type="AlphaFoldDB" id="A0A1I0M039"/>
<organism evidence="1 2">
    <name type="scientific">[Clostridium] fimetarium</name>
    <dbReference type="NCBI Taxonomy" id="99656"/>
    <lineage>
        <taxon>Bacteria</taxon>
        <taxon>Bacillati</taxon>
        <taxon>Bacillota</taxon>
        <taxon>Clostridia</taxon>
        <taxon>Lachnospirales</taxon>
        <taxon>Lachnospiraceae</taxon>
    </lineage>
</organism>
<dbReference type="EMBL" id="FOJI01000001">
    <property type="protein sequence ID" value="SEV81755.1"/>
    <property type="molecule type" value="Genomic_DNA"/>
</dbReference>
<dbReference type="RefSeq" id="WP_092449372.1">
    <property type="nucleotide sequence ID" value="NZ_FOJI01000001.1"/>
</dbReference>